<feature type="domain" description="DUF3592" evidence="2">
    <location>
        <begin position="55"/>
        <end position="109"/>
    </location>
</feature>
<dbReference type="PaxDb" id="1198114-AciX9_2396"/>
<keyword evidence="1" id="KW-0812">Transmembrane</keyword>
<name>E8X4M3_GRATM</name>
<reference evidence="4" key="1">
    <citation type="submission" date="2011-01" db="EMBL/GenBank/DDBJ databases">
        <title>Complete sequence of chromosome of Acidobacterium sp. MP5ACTX9.</title>
        <authorList>
            <consortium name="US DOE Joint Genome Institute"/>
            <person name="Lucas S."/>
            <person name="Copeland A."/>
            <person name="Lapidus A."/>
            <person name="Cheng J.-F."/>
            <person name="Goodwin L."/>
            <person name="Pitluck S."/>
            <person name="Teshima H."/>
            <person name="Detter J.C."/>
            <person name="Han C."/>
            <person name="Tapia R."/>
            <person name="Land M."/>
            <person name="Hauser L."/>
            <person name="Kyrpides N."/>
            <person name="Ivanova N."/>
            <person name="Ovchinnikova G."/>
            <person name="Pagani I."/>
            <person name="Rawat S.R."/>
            <person name="Mannisto M."/>
            <person name="Haggblom M.M."/>
            <person name="Woyke T."/>
        </authorList>
    </citation>
    <scope>NUCLEOTIDE SEQUENCE [LARGE SCALE GENOMIC DNA]</scope>
    <source>
        <strain evidence="4">MP5ACTX9</strain>
    </source>
</reference>
<dbReference type="HOGENOM" id="CLU_1701778_0_0_0"/>
<dbReference type="AlphaFoldDB" id="E8X4M3"/>
<evidence type="ECO:0000259" key="2">
    <source>
        <dbReference type="Pfam" id="PF12158"/>
    </source>
</evidence>
<keyword evidence="1" id="KW-1133">Transmembrane helix</keyword>
<dbReference type="InterPro" id="IPR021994">
    <property type="entry name" value="DUF3592"/>
</dbReference>
<evidence type="ECO:0000313" key="4">
    <source>
        <dbReference type="Proteomes" id="UP000000343"/>
    </source>
</evidence>
<dbReference type="KEGG" id="acm:AciX9_2396"/>
<keyword evidence="1" id="KW-0472">Membrane</keyword>
<sequence>MRVLDSSDAGSWRDRTIVDRGGLVLVLLGCGFGWQKYEFVHAAVKTDALVVGNTKFAAPDGSVAYRPIFQFTTPDGRKRTGEADAGSHTQGYVPGDRIRVVYLADDPYGAQMDSFQQLWLVPVSLGGIGALLLGLGWGIRALGVMRQYRWVGGA</sequence>
<keyword evidence="4" id="KW-1185">Reference proteome</keyword>
<feature type="transmembrane region" description="Helical" evidence="1">
    <location>
        <begin position="118"/>
        <end position="139"/>
    </location>
</feature>
<protein>
    <recommendedName>
        <fullName evidence="2">DUF3592 domain-containing protein</fullName>
    </recommendedName>
</protein>
<organism evidence="4">
    <name type="scientific">Granulicella tundricola (strain ATCC BAA-1859 / DSM 23138 / MP5ACTX9)</name>
    <dbReference type="NCBI Taxonomy" id="1198114"/>
    <lineage>
        <taxon>Bacteria</taxon>
        <taxon>Pseudomonadati</taxon>
        <taxon>Acidobacteriota</taxon>
        <taxon>Terriglobia</taxon>
        <taxon>Terriglobales</taxon>
        <taxon>Acidobacteriaceae</taxon>
        <taxon>Granulicella</taxon>
    </lineage>
</organism>
<dbReference type="Pfam" id="PF12158">
    <property type="entry name" value="DUF3592"/>
    <property type="match status" value="1"/>
</dbReference>
<evidence type="ECO:0000256" key="1">
    <source>
        <dbReference type="SAM" id="Phobius"/>
    </source>
</evidence>
<accession>E8X4M3</accession>
<proteinExistence type="predicted"/>
<gene>
    <name evidence="3" type="ordered locus">AciX9_2396</name>
</gene>
<dbReference type="EMBL" id="CP002480">
    <property type="protein sequence ID" value="ADW69433.1"/>
    <property type="molecule type" value="Genomic_DNA"/>
</dbReference>
<evidence type="ECO:0000313" key="3">
    <source>
        <dbReference type="EMBL" id="ADW69433.1"/>
    </source>
</evidence>
<dbReference type="Proteomes" id="UP000000343">
    <property type="component" value="Chromosome"/>
</dbReference>